<keyword evidence="1 5" id="KW-0732">Signal</keyword>
<dbReference type="Pfam" id="PF03160">
    <property type="entry name" value="Calx-beta"/>
    <property type="match status" value="3"/>
</dbReference>
<keyword evidence="3" id="KW-0106">Calcium</keyword>
<dbReference type="SMART" id="SM00237">
    <property type="entry name" value="Calx_beta"/>
    <property type="match status" value="3"/>
</dbReference>
<dbReference type="SUPFAM" id="SSF141072">
    <property type="entry name" value="CalX-like"/>
    <property type="match status" value="5"/>
</dbReference>
<feature type="domain" description="Calx-beta" evidence="6">
    <location>
        <begin position="1113"/>
        <end position="1213"/>
    </location>
</feature>
<proteinExistence type="predicted"/>
<feature type="signal peptide" evidence="5">
    <location>
        <begin position="1"/>
        <end position="18"/>
    </location>
</feature>
<sequence>MALVVFFSFLLLLIGVQGQLQECVTVQCYSSAADCTSNTNGVSLAAIDCCNRTGGGYISHSSLAAQCGACVVVGFDQTRVHIGPSDAGRRYSFTADVLLSTPGAPDVTDLDYNISREPAMPVDIDDYLSSDFTGRTNCWLPERFYIGYVSRGNAVALQPTLSFNYTIAVETGWYNPPIPSGAVLVYKLLSITIDDIDIITVSLRRSCTCLSHSPLLEGSSAIARVERQIITYEAPFEVTVSLERYTGPLTGDEAAVGDFDLFNFTEQRSIMFQPTTAYHFQFDQPFEHVTFFIPRDNIVELQEVFRWRLSVNDSRVRLDPDTQVARLDNRDVFGIGFKDLHITIREGEVAPLTIKQIGNQTGGVDIGGFPEERLTPVQLKHISETGTSGSDFFLAATAPRFTYRANNTLNDTFTPITSFEDNVIEGNESIRVIILSGGDNVVQVQREFQTATITIIDDDTGVLSLERGTYDMIENEGTVEICAVLTGGVLSTDTEITILAEDNTARFRSDYSTHGIHSVLHSFTNKTCGRFNITNDLISEQLLENCTIAIIGIFPENSGLTIDQTPSFIRIQDDDQAEVRFAMGQATFSEGGGNQSITVILGGAQLSQSEDVEVYIDDGTSNGTSLGFMTFGTGVITQNRTVVFPVVDNNIALEPDKLYLLKLRNIGNIGLGNPGTMNVILEDDDVTQKLPEDVTVQCYLSAADCTSNTNGVSLAAIDCCNRTGGGYISHSSLSAVAQCGACIVVGFDQTRVHIGPSDAGRRYSVTADVLLSTPGAPTNEVRDFCWTISREPATFADVTEYLRTPVFSGQTDAFLPKRFNLQYVSYGNELALQPTLSIHYTIVPSSGELIPSGVVLVYNHLSITIDDIDIMSVGLELQCFPFVEGSTAVAVIRRKLIEYEAPFEVTVSLERFRNPYLFTAVGEFDNFNFTEQHSVVFHPEYQFDQNFERVTFLMSQDNIVELQEVFQWRLTVNDSRVRINPNTQIVRLDNRDVFRVGFKDLHVTIREGEGATLTIKQIGDETGGADIGGFPQNRLQPVQLVHTSGTATNGSDFLLNSTVPRLTYSANNTLNDMSFTPITSIDDNIIEGDETIRVIILRNDNNVLQIPRDRRTATIAIIDDDTGVLSLERGTYDVIENEGTVEICAVLTGGVLSIDTEITLQARDNTAVCIGDYSTLRIRPTLHSFANRACGRFRIRNDLISEQLFENFTVSITDIFPVNNRLTVDRSPSFIRIQDDDQAEVRFAMGQATFSEGGGNQSITVILGGAQLSQSEDVEVYIDDGTTKGTLLGFMTFGTGAIPQNRTVVFPVVDNNIALEPDKHYLLRLRNIGNTGLGNPGTMNVTVEDDD</sequence>
<evidence type="ECO:0000259" key="6">
    <source>
        <dbReference type="SMART" id="SM00237"/>
    </source>
</evidence>
<dbReference type="EnsemblMetazoa" id="Aqu2.1.11975_001">
    <property type="protein sequence ID" value="Aqu2.1.11975_001"/>
    <property type="gene ID" value="Aqu2.1.11975"/>
</dbReference>
<evidence type="ECO:0000256" key="4">
    <source>
        <dbReference type="ARBA" id="ARBA00023065"/>
    </source>
</evidence>
<keyword evidence="4" id="KW-0406">Ion transport</keyword>
<dbReference type="InterPro" id="IPR003644">
    <property type="entry name" value="Calx_beta"/>
</dbReference>
<evidence type="ECO:0000313" key="7">
    <source>
        <dbReference type="EnsemblMetazoa" id="Aqu2.1.11975_001"/>
    </source>
</evidence>
<feature type="domain" description="Calx-beta" evidence="6">
    <location>
        <begin position="983"/>
        <end position="1097"/>
    </location>
</feature>
<evidence type="ECO:0000256" key="1">
    <source>
        <dbReference type="ARBA" id="ARBA00022729"/>
    </source>
</evidence>
<dbReference type="InterPro" id="IPR051171">
    <property type="entry name" value="CaCA"/>
</dbReference>
<dbReference type="OrthoDB" id="418484at2759"/>
<dbReference type="GO" id="GO:0030001">
    <property type="term" value="P:metal ion transport"/>
    <property type="evidence" value="ECO:0007669"/>
    <property type="project" value="TreeGrafter"/>
</dbReference>
<reference evidence="7" key="1">
    <citation type="submission" date="2017-05" db="UniProtKB">
        <authorList>
            <consortium name="EnsemblMetazoa"/>
        </authorList>
    </citation>
    <scope>IDENTIFICATION</scope>
</reference>
<dbReference type="PANTHER" id="PTHR11878:SF65">
    <property type="entry name" value="NA_CA-EXCHANGE PROTEIN, ISOFORM G"/>
    <property type="match status" value="1"/>
</dbReference>
<accession>A0A1X7TBM6</accession>
<keyword evidence="2" id="KW-0677">Repeat</keyword>
<dbReference type="InterPro" id="IPR038081">
    <property type="entry name" value="CalX-like_sf"/>
</dbReference>
<dbReference type="PANTHER" id="PTHR11878">
    <property type="entry name" value="SODIUM/CALCIUM EXCHANGER"/>
    <property type="match status" value="1"/>
</dbReference>
<dbReference type="GO" id="GO:0007154">
    <property type="term" value="P:cell communication"/>
    <property type="evidence" value="ECO:0007669"/>
    <property type="project" value="InterPro"/>
</dbReference>
<feature type="chain" id="PRO_5010853840" description="Calx-beta domain-containing protein" evidence="5">
    <location>
        <begin position="19"/>
        <end position="1347"/>
    </location>
</feature>
<evidence type="ECO:0000256" key="2">
    <source>
        <dbReference type="ARBA" id="ARBA00022737"/>
    </source>
</evidence>
<feature type="domain" description="Calx-beta" evidence="6">
    <location>
        <begin position="451"/>
        <end position="544"/>
    </location>
</feature>
<keyword evidence="4" id="KW-0813">Transport</keyword>
<organism evidence="7">
    <name type="scientific">Amphimedon queenslandica</name>
    <name type="common">Sponge</name>
    <dbReference type="NCBI Taxonomy" id="400682"/>
    <lineage>
        <taxon>Eukaryota</taxon>
        <taxon>Metazoa</taxon>
        <taxon>Porifera</taxon>
        <taxon>Demospongiae</taxon>
        <taxon>Heteroscleromorpha</taxon>
        <taxon>Haplosclerida</taxon>
        <taxon>Niphatidae</taxon>
        <taxon>Amphimedon</taxon>
    </lineage>
</organism>
<dbReference type="eggNOG" id="KOG1306">
    <property type="taxonomic scope" value="Eukaryota"/>
</dbReference>
<dbReference type="InParanoid" id="A0A1X7TBM6"/>
<dbReference type="GO" id="GO:0016020">
    <property type="term" value="C:membrane"/>
    <property type="evidence" value="ECO:0007669"/>
    <property type="project" value="InterPro"/>
</dbReference>
<protein>
    <recommendedName>
        <fullName evidence="6">Calx-beta domain-containing protein</fullName>
    </recommendedName>
</protein>
<evidence type="ECO:0000256" key="5">
    <source>
        <dbReference type="SAM" id="SignalP"/>
    </source>
</evidence>
<dbReference type="Gene3D" id="2.60.40.2030">
    <property type="match status" value="5"/>
</dbReference>
<name>A0A1X7TBM6_AMPQE</name>
<evidence type="ECO:0000256" key="3">
    <source>
        <dbReference type="ARBA" id="ARBA00022837"/>
    </source>
</evidence>